<dbReference type="STRING" id="1257118.L8H9B2"/>
<feature type="repeat" description="PPR" evidence="1">
    <location>
        <begin position="44"/>
        <end position="78"/>
    </location>
</feature>
<dbReference type="InterPro" id="IPR046848">
    <property type="entry name" value="E_motif"/>
</dbReference>
<dbReference type="Pfam" id="PF01535">
    <property type="entry name" value="PPR"/>
    <property type="match status" value="5"/>
</dbReference>
<dbReference type="VEuPathDB" id="AmoebaDB:ACA1_385470"/>
<feature type="domain" description="DYW" evidence="2">
    <location>
        <begin position="488"/>
        <end position="583"/>
    </location>
</feature>
<dbReference type="Gene3D" id="1.25.40.10">
    <property type="entry name" value="Tetratricopeptide repeat domain"/>
    <property type="match status" value="3"/>
</dbReference>
<dbReference type="FunFam" id="1.25.40.10:FF:000090">
    <property type="entry name" value="Pentatricopeptide repeat-containing protein, chloroplastic"/>
    <property type="match status" value="1"/>
</dbReference>
<gene>
    <name evidence="3" type="ORF">ACA1_385470</name>
</gene>
<feature type="repeat" description="PPR" evidence="1">
    <location>
        <begin position="232"/>
        <end position="262"/>
    </location>
</feature>
<reference evidence="3 4" key="1">
    <citation type="journal article" date="2013" name="Genome Biol.">
        <title>Genome of Acanthamoeba castellanii highlights extensive lateral gene transfer and early evolution of tyrosine kinase signaling.</title>
        <authorList>
            <person name="Clarke M."/>
            <person name="Lohan A.J."/>
            <person name="Liu B."/>
            <person name="Lagkouvardos I."/>
            <person name="Roy S."/>
            <person name="Zafar N."/>
            <person name="Bertelli C."/>
            <person name="Schilde C."/>
            <person name="Kianianmomeni A."/>
            <person name="Burglin T.R."/>
            <person name="Frech C."/>
            <person name="Turcotte B."/>
            <person name="Kopec K.O."/>
            <person name="Synnott J.M."/>
            <person name="Choo C."/>
            <person name="Paponov I."/>
            <person name="Finkler A."/>
            <person name="Soon Heng Tan C."/>
            <person name="Hutchins A.P."/>
            <person name="Weinmeier T."/>
            <person name="Rattei T."/>
            <person name="Chu J.S."/>
            <person name="Gimenez G."/>
            <person name="Irimia M."/>
            <person name="Rigden D.J."/>
            <person name="Fitzpatrick D.A."/>
            <person name="Lorenzo-Morales J."/>
            <person name="Bateman A."/>
            <person name="Chiu C.H."/>
            <person name="Tang P."/>
            <person name="Hegemann P."/>
            <person name="Fromm H."/>
            <person name="Raoult D."/>
            <person name="Greub G."/>
            <person name="Miranda-Saavedra D."/>
            <person name="Chen N."/>
            <person name="Nash P."/>
            <person name="Ginger M.L."/>
            <person name="Horn M."/>
            <person name="Schaap P."/>
            <person name="Caler L."/>
            <person name="Loftus B."/>
        </authorList>
    </citation>
    <scope>NUCLEOTIDE SEQUENCE [LARGE SCALE GENOMIC DNA]</scope>
    <source>
        <strain evidence="3 4">Neff</strain>
    </source>
</reference>
<dbReference type="PROSITE" id="PS51375">
    <property type="entry name" value="PPR"/>
    <property type="match status" value="3"/>
</dbReference>
<dbReference type="PANTHER" id="PTHR47926:SF533">
    <property type="entry name" value="DYW DOMAIN-CONTAINING PROTEIN"/>
    <property type="match status" value="1"/>
</dbReference>
<dbReference type="GeneID" id="14922683"/>
<dbReference type="RefSeq" id="XP_004347152.1">
    <property type="nucleotide sequence ID" value="XM_004347102.1"/>
</dbReference>
<dbReference type="Pfam" id="PF14432">
    <property type="entry name" value="DYW_deaminase"/>
    <property type="match status" value="1"/>
</dbReference>
<dbReference type="KEGG" id="acan:ACA1_385470"/>
<dbReference type="InterPro" id="IPR002885">
    <property type="entry name" value="PPR_rpt"/>
</dbReference>
<name>L8H9B2_ACACF</name>
<dbReference type="PANTHER" id="PTHR47926">
    <property type="entry name" value="PENTATRICOPEPTIDE REPEAT-CONTAINING PROTEIN"/>
    <property type="match status" value="1"/>
</dbReference>
<dbReference type="GO" id="GO:0009451">
    <property type="term" value="P:RNA modification"/>
    <property type="evidence" value="ECO:0007669"/>
    <property type="project" value="InterPro"/>
</dbReference>
<dbReference type="Pfam" id="PF20431">
    <property type="entry name" value="E_motif"/>
    <property type="match status" value="1"/>
</dbReference>
<accession>L8H9B2</accession>
<dbReference type="Proteomes" id="UP000011083">
    <property type="component" value="Unassembled WGS sequence"/>
</dbReference>
<dbReference type="EMBL" id="KB007900">
    <property type="protein sequence ID" value="ELR21770.1"/>
    <property type="molecule type" value="Genomic_DNA"/>
</dbReference>
<protein>
    <submittedName>
        <fullName evidence="3">Pentatricopeptide (PPR) repeatcontaining protein</fullName>
    </submittedName>
</protein>
<dbReference type="NCBIfam" id="TIGR00756">
    <property type="entry name" value="PPR"/>
    <property type="match status" value="2"/>
</dbReference>
<dbReference type="InterPro" id="IPR046960">
    <property type="entry name" value="PPR_At4g14850-like_plant"/>
</dbReference>
<sequence length="583" mass="63206">ARQSPAALAPVASQGTNAGSRRVVALCKQNRIREAASLFDQHPTPFSASALISACGRRRDLKQALGVYAKFIASGHQPNAVLIGSLVSACRRCGEPGRALRLLDDLDRFDIAIDESSFHMLAAASAEAGDAAAAKRLLVRLQEGRLPFKANSVDCGQLIKGLVTGVDPDSAGASSRIADALALLELMEEQAIAQNSCHFTPVLAACAATGEAAIGRQLHTRIVGSQSQAVVNDYTTAALISMYAKCGFVDEAAGVFADMRRLQQDGRCELRVGSWSAMIQALGQHGRGKEALALFDEMVTDRHATPDGVAVNTVLSACSHAGLVEEALRVYSGLVAGRYGAIAPDIQHQTCVVDALGRAGRLDEAEQFIDTISRPSEVTWRTLLGACRIHGDVARAERAVARLRKLAPRDAPTRVLMANVYAAAGHWEERDLERKNMDKAGVRKRPGKSWLVVDGTRHVFTVEDKRHPRIEEIRAELAVLWQRMKNAGFVPNTSVVLRSMADEEAKECHLCHHSEKLAITFGLMSTPPGTTIRVFKNLRVCPDCHEATKFIAHLTGRDIVVRDANRFHHFHGSGQHCSCGDYW</sequence>
<dbReference type="InterPro" id="IPR011990">
    <property type="entry name" value="TPR-like_helical_dom_sf"/>
</dbReference>
<dbReference type="OMA" id="FGSYVFV"/>
<evidence type="ECO:0000313" key="3">
    <source>
        <dbReference type="EMBL" id="ELR21770.1"/>
    </source>
</evidence>
<feature type="non-terminal residue" evidence="3">
    <location>
        <position position="1"/>
    </location>
</feature>
<dbReference type="GO" id="GO:0008270">
    <property type="term" value="F:zinc ion binding"/>
    <property type="evidence" value="ECO:0007669"/>
    <property type="project" value="InterPro"/>
</dbReference>
<dbReference type="InterPro" id="IPR032867">
    <property type="entry name" value="DYW_dom"/>
</dbReference>
<organism evidence="3 4">
    <name type="scientific">Acanthamoeba castellanii (strain ATCC 30010 / Neff)</name>
    <dbReference type="NCBI Taxonomy" id="1257118"/>
    <lineage>
        <taxon>Eukaryota</taxon>
        <taxon>Amoebozoa</taxon>
        <taxon>Discosea</taxon>
        <taxon>Longamoebia</taxon>
        <taxon>Centramoebida</taxon>
        <taxon>Acanthamoebidae</taxon>
        <taxon>Acanthamoeba</taxon>
    </lineage>
</organism>
<dbReference type="OrthoDB" id="185373at2759"/>
<dbReference type="GO" id="GO:0003723">
    <property type="term" value="F:RNA binding"/>
    <property type="evidence" value="ECO:0007669"/>
    <property type="project" value="InterPro"/>
</dbReference>
<feature type="repeat" description="PPR" evidence="1">
    <location>
        <begin position="271"/>
        <end position="305"/>
    </location>
</feature>
<keyword evidence="4" id="KW-1185">Reference proteome</keyword>
<evidence type="ECO:0000256" key="1">
    <source>
        <dbReference type="PROSITE-ProRule" id="PRU00708"/>
    </source>
</evidence>
<proteinExistence type="predicted"/>
<evidence type="ECO:0000313" key="4">
    <source>
        <dbReference type="Proteomes" id="UP000011083"/>
    </source>
</evidence>
<dbReference type="AlphaFoldDB" id="L8H9B2"/>
<evidence type="ECO:0000259" key="2">
    <source>
        <dbReference type="Pfam" id="PF14432"/>
    </source>
</evidence>